<reference evidence="2 3" key="1">
    <citation type="submission" date="2024-09" db="EMBL/GenBank/DDBJ databases">
        <title>Chromosome-scale assembly of Riccia sorocarpa.</title>
        <authorList>
            <person name="Paukszto L."/>
        </authorList>
    </citation>
    <scope>NUCLEOTIDE SEQUENCE [LARGE SCALE GENOMIC DNA]</scope>
    <source>
        <strain evidence="2">LP-2024</strain>
        <tissue evidence="2">Aerial parts of the thallus</tissue>
    </source>
</reference>
<organism evidence="2 3">
    <name type="scientific">Riccia sorocarpa</name>
    <dbReference type="NCBI Taxonomy" id="122646"/>
    <lineage>
        <taxon>Eukaryota</taxon>
        <taxon>Viridiplantae</taxon>
        <taxon>Streptophyta</taxon>
        <taxon>Embryophyta</taxon>
        <taxon>Marchantiophyta</taxon>
        <taxon>Marchantiopsida</taxon>
        <taxon>Marchantiidae</taxon>
        <taxon>Marchantiales</taxon>
        <taxon>Ricciaceae</taxon>
        <taxon>Riccia</taxon>
    </lineage>
</organism>
<accession>A0ABD3I3V0</accession>
<feature type="compositionally biased region" description="Acidic residues" evidence="1">
    <location>
        <begin position="316"/>
        <end position="329"/>
    </location>
</feature>
<proteinExistence type="predicted"/>
<dbReference type="Proteomes" id="UP001633002">
    <property type="component" value="Unassembled WGS sequence"/>
</dbReference>
<dbReference type="EMBL" id="JBJQOH010000002">
    <property type="protein sequence ID" value="KAL3698385.1"/>
    <property type="molecule type" value="Genomic_DNA"/>
</dbReference>
<gene>
    <name evidence="2" type="ORF">R1sor_012461</name>
</gene>
<dbReference type="AlphaFoldDB" id="A0ABD3I3V0"/>
<evidence type="ECO:0008006" key="4">
    <source>
        <dbReference type="Google" id="ProtNLM"/>
    </source>
</evidence>
<sequence>MVENTRDSIGPSPVLKGRELRSWTLCSNQGDLIDGWLTALDSNGPWFTRQAVHGLRLDQSRLDRLYISNRGEWIEVIRTVEHQGASSLSDHVPIGAVLVLEKKNRAEDRRKTVSYFKMRASLFTRPEVMQEAEEEWRKHPVWAKDERKRALEIGVSDGICERRGRQVEDIEHIFWHCRTVIHQREGLKLVGAIPRDCNGLLEWIDSSLALSNRNTAHLNLLTNFTDAIWRERNQRVFQRQDSRLPLSELLNRTYRDIDAYPGPRTNDKTLEMLLHAKSTVERWKLTWERRGAEDMENENGRRRNNENPTTSLGTNTEEDISTESTDESEASSRQHGDSFSSVRLEQLNTAAAFLH</sequence>
<evidence type="ECO:0000313" key="2">
    <source>
        <dbReference type="EMBL" id="KAL3698385.1"/>
    </source>
</evidence>
<comment type="caution">
    <text evidence="2">The sequence shown here is derived from an EMBL/GenBank/DDBJ whole genome shotgun (WGS) entry which is preliminary data.</text>
</comment>
<feature type="region of interest" description="Disordered" evidence="1">
    <location>
        <begin position="291"/>
        <end position="342"/>
    </location>
</feature>
<keyword evidence="3" id="KW-1185">Reference proteome</keyword>
<name>A0ABD3I3V0_9MARC</name>
<feature type="compositionally biased region" description="Basic and acidic residues" evidence="1">
    <location>
        <begin position="291"/>
        <end position="305"/>
    </location>
</feature>
<evidence type="ECO:0000313" key="3">
    <source>
        <dbReference type="Proteomes" id="UP001633002"/>
    </source>
</evidence>
<protein>
    <recommendedName>
        <fullName evidence="4">Endonuclease/exonuclease/phosphatase domain-containing protein</fullName>
    </recommendedName>
</protein>
<evidence type="ECO:0000256" key="1">
    <source>
        <dbReference type="SAM" id="MobiDB-lite"/>
    </source>
</evidence>